<dbReference type="Pfam" id="PF00431">
    <property type="entry name" value="CUB"/>
    <property type="match status" value="1"/>
</dbReference>
<protein>
    <submittedName>
        <fullName evidence="4">Putative Cubilin</fullName>
    </submittedName>
</protein>
<dbReference type="CDD" id="cd00041">
    <property type="entry name" value="CUB"/>
    <property type="match status" value="1"/>
</dbReference>
<feature type="domain" description="CUB" evidence="3">
    <location>
        <begin position="1"/>
        <end position="54"/>
    </location>
</feature>
<dbReference type="PANTHER" id="PTHR46908">
    <property type="entry name" value="CUBILIN-LIKE PROTEIN"/>
    <property type="match status" value="1"/>
</dbReference>
<name>A0A164DLA7_9CRUS</name>
<dbReference type="Proteomes" id="UP000076858">
    <property type="component" value="Unassembled WGS sequence"/>
</dbReference>
<evidence type="ECO:0000256" key="1">
    <source>
        <dbReference type="ARBA" id="ARBA00023157"/>
    </source>
</evidence>
<organism evidence="4 5">
    <name type="scientific">Daphnia magna</name>
    <dbReference type="NCBI Taxonomy" id="35525"/>
    <lineage>
        <taxon>Eukaryota</taxon>
        <taxon>Metazoa</taxon>
        <taxon>Ecdysozoa</taxon>
        <taxon>Arthropoda</taxon>
        <taxon>Crustacea</taxon>
        <taxon>Branchiopoda</taxon>
        <taxon>Diplostraca</taxon>
        <taxon>Cladocera</taxon>
        <taxon>Anomopoda</taxon>
        <taxon>Daphniidae</taxon>
        <taxon>Daphnia</taxon>
    </lineage>
</organism>
<reference evidence="4 5" key="1">
    <citation type="submission" date="2016-03" db="EMBL/GenBank/DDBJ databases">
        <title>EvidentialGene: Evidence-directed Construction of Genes on Genomes.</title>
        <authorList>
            <person name="Gilbert D.G."/>
            <person name="Choi J.-H."/>
            <person name="Mockaitis K."/>
            <person name="Colbourne J."/>
            <person name="Pfrender M."/>
        </authorList>
    </citation>
    <scope>NUCLEOTIDE SEQUENCE [LARGE SCALE GENOMIC DNA]</scope>
    <source>
        <strain evidence="4 5">Xinb3</strain>
        <tissue evidence="4">Complete organism</tissue>
    </source>
</reference>
<accession>A0A164DLA7</accession>
<feature type="non-terminal residue" evidence="4">
    <location>
        <position position="1"/>
    </location>
</feature>
<dbReference type="Gene3D" id="2.60.120.290">
    <property type="entry name" value="Spermadhesin, CUB domain"/>
    <property type="match status" value="1"/>
</dbReference>
<dbReference type="InterPro" id="IPR035914">
    <property type="entry name" value="Sperma_CUB_dom_sf"/>
</dbReference>
<dbReference type="AlphaFoldDB" id="A0A164DLA7"/>
<sequence>PSFPNSYPVSTECIWTISASAGNRVMVSFRMFDIQETEFCNGDYLEIRTNNGGG</sequence>
<dbReference type="STRING" id="35525.A0A164DLA7"/>
<proteinExistence type="predicted"/>
<comment type="caution">
    <text evidence="4">The sequence shown here is derived from an EMBL/GenBank/DDBJ whole genome shotgun (WGS) entry which is preliminary data.</text>
</comment>
<evidence type="ECO:0000313" key="5">
    <source>
        <dbReference type="Proteomes" id="UP000076858"/>
    </source>
</evidence>
<keyword evidence="5" id="KW-1185">Reference proteome</keyword>
<dbReference type="PANTHER" id="PTHR46908:SF4">
    <property type="entry name" value="TUMOR NECROSIS FACTOR-INDUCIBLE GENE 6 PROTEIN"/>
    <property type="match status" value="1"/>
</dbReference>
<evidence type="ECO:0000256" key="2">
    <source>
        <dbReference type="PROSITE-ProRule" id="PRU00059"/>
    </source>
</evidence>
<dbReference type="EMBL" id="LRGB01026810">
    <property type="protein sequence ID" value="KZR95898.1"/>
    <property type="molecule type" value="Genomic_DNA"/>
</dbReference>
<dbReference type="SUPFAM" id="SSF49854">
    <property type="entry name" value="Spermadhesin, CUB domain"/>
    <property type="match status" value="1"/>
</dbReference>
<comment type="caution">
    <text evidence="2">Lacks conserved residue(s) required for the propagation of feature annotation.</text>
</comment>
<evidence type="ECO:0000259" key="3">
    <source>
        <dbReference type="PROSITE" id="PS01180"/>
    </source>
</evidence>
<dbReference type="InterPro" id="IPR052129">
    <property type="entry name" value="Spermadhesin-Link_domain"/>
</dbReference>
<evidence type="ECO:0000313" key="4">
    <source>
        <dbReference type="EMBL" id="KZR95898.1"/>
    </source>
</evidence>
<keyword evidence="1" id="KW-1015">Disulfide bond</keyword>
<dbReference type="InterPro" id="IPR000859">
    <property type="entry name" value="CUB_dom"/>
</dbReference>
<gene>
    <name evidence="4" type="ORF">APZ42_010060</name>
</gene>
<feature type="non-terminal residue" evidence="4">
    <location>
        <position position="54"/>
    </location>
</feature>
<dbReference type="PROSITE" id="PS01180">
    <property type="entry name" value="CUB"/>
    <property type="match status" value="1"/>
</dbReference>